<dbReference type="PANTHER" id="PTHR30468:SF1">
    <property type="entry name" value="ALPHA-KETOGLUTARATE-DEPENDENT SULFONATE DIOXYGENASE"/>
    <property type="match status" value="1"/>
</dbReference>
<protein>
    <recommendedName>
        <fullName evidence="7">TauD/TfdA-like domain-containing protein</fullName>
    </recommendedName>
</protein>
<feature type="non-terminal residue" evidence="8">
    <location>
        <position position="208"/>
    </location>
</feature>
<feature type="region of interest" description="Disordered" evidence="6">
    <location>
        <begin position="184"/>
        <end position="208"/>
    </location>
</feature>
<dbReference type="GO" id="GO:0000908">
    <property type="term" value="F:taurine dioxygenase activity"/>
    <property type="evidence" value="ECO:0007669"/>
    <property type="project" value="TreeGrafter"/>
</dbReference>
<accession>A0A382FA08</accession>
<gene>
    <name evidence="8" type="ORF">METZ01_LOCUS212359</name>
</gene>
<dbReference type="GO" id="GO:0046872">
    <property type="term" value="F:metal ion binding"/>
    <property type="evidence" value="ECO:0007669"/>
    <property type="project" value="UniProtKB-KW"/>
</dbReference>
<keyword evidence="5" id="KW-0408">Iron</keyword>
<name>A0A382FA08_9ZZZZ</name>
<dbReference type="EMBL" id="UINC01048676">
    <property type="protein sequence ID" value="SVB59505.1"/>
    <property type="molecule type" value="Genomic_DNA"/>
</dbReference>
<evidence type="ECO:0000256" key="2">
    <source>
        <dbReference type="ARBA" id="ARBA00022723"/>
    </source>
</evidence>
<reference evidence="8" key="1">
    <citation type="submission" date="2018-05" db="EMBL/GenBank/DDBJ databases">
        <authorList>
            <person name="Lanie J.A."/>
            <person name="Ng W.-L."/>
            <person name="Kazmierczak K.M."/>
            <person name="Andrzejewski T.M."/>
            <person name="Davidsen T.M."/>
            <person name="Wayne K.J."/>
            <person name="Tettelin H."/>
            <person name="Glass J.I."/>
            <person name="Rusch D."/>
            <person name="Podicherti R."/>
            <person name="Tsui H.-C.T."/>
            <person name="Winkler M.E."/>
        </authorList>
    </citation>
    <scope>NUCLEOTIDE SEQUENCE</scope>
</reference>
<proteinExistence type="inferred from homology"/>
<keyword evidence="3" id="KW-0223">Dioxygenase</keyword>
<evidence type="ECO:0000259" key="7">
    <source>
        <dbReference type="Pfam" id="PF02668"/>
    </source>
</evidence>
<evidence type="ECO:0000313" key="8">
    <source>
        <dbReference type="EMBL" id="SVB59505.1"/>
    </source>
</evidence>
<dbReference type="SUPFAM" id="SSF51197">
    <property type="entry name" value="Clavaminate synthase-like"/>
    <property type="match status" value="1"/>
</dbReference>
<dbReference type="GO" id="GO:0006790">
    <property type="term" value="P:sulfur compound metabolic process"/>
    <property type="evidence" value="ECO:0007669"/>
    <property type="project" value="TreeGrafter"/>
</dbReference>
<evidence type="ECO:0000256" key="5">
    <source>
        <dbReference type="ARBA" id="ARBA00023004"/>
    </source>
</evidence>
<dbReference type="InterPro" id="IPR003819">
    <property type="entry name" value="TauD/TfdA-like"/>
</dbReference>
<dbReference type="GO" id="GO:0005737">
    <property type="term" value="C:cytoplasm"/>
    <property type="evidence" value="ECO:0007669"/>
    <property type="project" value="TreeGrafter"/>
</dbReference>
<feature type="domain" description="TauD/TfdA-like" evidence="7">
    <location>
        <begin position="17"/>
        <end position="208"/>
    </location>
</feature>
<evidence type="ECO:0000256" key="4">
    <source>
        <dbReference type="ARBA" id="ARBA00023002"/>
    </source>
</evidence>
<dbReference type="AlphaFoldDB" id="A0A382FA08"/>
<dbReference type="InterPro" id="IPR042098">
    <property type="entry name" value="TauD-like_sf"/>
</dbReference>
<dbReference type="PANTHER" id="PTHR30468">
    <property type="entry name" value="ALPHA-KETOGLUTARATE-DEPENDENT SULFONATE DIOXYGENASE"/>
    <property type="match status" value="1"/>
</dbReference>
<keyword evidence="2" id="KW-0479">Metal-binding</keyword>
<keyword evidence="4" id="KW-0560">Oxidoreductase</keyword>
<dbReference type="Gene3D" id="3.60.130.10">
    <property type="entry name" value="Clavaminate synthase-like"/>
    <property type="match status" value="1"/>
</dbReference>
<evidence type="ECO:0000256" key="1">
    <source>
        <dbReference type="ARBA" id="ARBA00005896"/>
    </source>
</evidence>
<feature type="compositionally biased region" description="Basic and acidic residues" evidence="6">
    <location>
        <begin position="195"/>
        <end position="208"/>
    </location>
</feature>
<organism evidence="8">
    <name type="scientific">marine metagenome</name>
    <dbReference type="NCBI Taxonomy" id="408172"/>
    <lineage>
        <taxon>unclassified sequences</taxon>
        <taxon>metagenomes</taxon>
        <taxon>ecological metagenomes</taxon>
    </lineage>
</organism>
<sequence>MSLNAIETSVDSRSFEITPYSVTIGGEINGIDLRETLTNEQAEGLRTALLDRKVLFFRNQEITTEQHLEFARNFGDLEVHPFAPHKEGYPEVLAITHDKDRPGQENGWHSDVTWRLEPSLGSILRCLESPPIGGDTLFSDMYAAFENLPEAVREKVEGKRAVHDFEGFRVRMRARGASEQQISGFDETYPNPEHPVIRTHPETGRKGI</sequence>
<dbReference type="Pfam" id="PF02668">
    <property type="entry name" value="TauD"/>
    <property type="match status" value="1"/>
</dbReference>
<evidence type="ECO:0000256" key="6">
    <source>
        <dbReference type="SAM" id="MobiDB-lite"/>
    </source>
</evidence>
<evidence type="ECO:0000256" key="3">
    <source>
        <dbReference type="ARBA" id="ARBA00022964"/>
    </source>
</evidence>
<comment type="similarity">
    <text evidence="1">Belongs to the TfdA dioxygenase family.</text>
</comment>
<dbReference type="InterPro" id="IPR051323">
    <property type="entry name" value="AtsK-like"/>
</dbReference>